<accession>A0A7W9PKD0</accession>
<evidence type="ECO:0000259" key="4">
    <source>
        <dbReference type="PROSITE" id="PS50043"/>
    </source>
</evidence>
<keyword evidence="6" id="KW-1185">Reference proteome</keyword>
<dbReference type="PROSITE" id="PS50043">
    <property type="entry name" value="HTH_LUXR_2"/>
    <property type="match status" value="1"/>
</dbReference>
<name>A0A7W9PKD0_9NOCA</name>
<dbReference type="PRINTS" id="PR00038">
    <property type="entry name" value="HTHLUXR"/>
</dbReference>
<keyword evidence="1" id="KW-0805">Transcription regulation</keyword>
<comment type="caution">
    <text evidence="5">The sequence shown here is derived from an EMBL/GenBank/DDBJ whole genome shotgun (WGS) entry which is preliminary data.</text>
</comment>
<keyword evidence="3" id="KW-0804">Transcription</keyword>
<keyword evidence="2 5" id="KW-0238">DNA-binding</keyword>
<dbReference type="CDD" id="cd06170">
    <property type="entry name" value="LuxR_C_like"/>
    <property type="match status" value="1"/>
</dbReference>
<dbReference type="SMART" id="SM00421">
    <property type="entry name" value="HTH_LUXR"/>
    <property type="match status" value="1"/>
</dbReference>
<organism evidence="5 6">
    <name type="scientific">Nocardia transvalensis</name>
    <dbReference type="NCBI Taxonomy" id="37333"/>
    <lineage>
        <taxon>Bacteria</taxon>
        <taxon>Bacillati</taxon>
        <taxon>Actinomycetota</taxon>
        <taxon>Actinomycetes</taxon>
        <taxon>Mycobacteriales</taxon>
        <taxon>Nocardiaceae</taxon>
        <taxon>Nocardia</taxon>
    </lineage>
</organism>
<dbReference type="GO" id="GO:0003677">
    <property type="term" value="F:DNA binding"/>
    <property type="evidence" value="ECO:0007669"/>
    <property type="project" value="UniProtKB-KW"/>
</dbReference>
<feature type="domain" description="HTH luxR-type" evidence="4">
    <location>
        <begin position="275"/>
        <end position="340"/>
    </location>
</feature>
<protein>
    <submittedName>
        <fullName evidence="5">DNA-binding CsgD family transcriptional regulator</fullName>
    </submittedName>
</protein>
<dbReference type="AlphaFoldDB" id="A0A7W9PKD0"/>
<dbReference type="PANTHER" id="PTHR44688:SF16">
    <property type="entry name" value="DNA-BINDING TRANSCRIPTIONAL ACTIVATOR DEVR_DOSR"/>
    <property type="match status" value="1"/>
</dbReference>
<evidence type="ECO:0000313" key="5">
    <source>
        <dbReference type="EMBL" id="MBB5917631.1"/>
    </source>
</evidence>
<dbReference type="EMBL" id="JACHIT010000002">
    <property type="protein sequence ID" value="MBB5917631.1"/>
    <property type="molecule type" value="Genomic_DNA"/>
</dbReference>
<evidence type="ECO:0000313" key="6">
    <source>
        <dbReference type="Proteomes" id="UP000540412"/>
    </source>
</evidence>
<dbReference type="InterPro" id="IPR000792">
    <property type="entry name" value="Tscrpt_reg_LuxR_C"/>
</dbReference>
<dbReference type="InterPro" id="IPR016032">
    <property type="entry name" value="Sig_transdc_resp-reg_C-effctor"/>
</dbReference>
<dbReference type="SUPFAM" id="SSF46894">
    <property type="entry name" value="C-terminal effector domain of the bipartite response regulators"/>
    <property type="match status" value="1"/>
</dbReference>
<gene>
    <name evidence="5" type="ORF">BJY24_006543</name>
</gene>
<dbReference type="GO" id="GO:0006355">
    <property type="term" value="P:regulation of DNA-templated transcription"/>
    <property type="evidence" value="ECO:0007669"/>
    <property type="project" value="InterPro"/>
</dbReference>
<evidence type="ECO:0000256" key="2">
    <source>
        <dbReference type="ARBA" id="ARBA00023125"/>
    </source>
</evidence>
<sequence>MSVTERDALHSVERACGLDLESRTLRTEIVSRLGRVIPHDAYCFATTDPWTLLLTDEVSGGIPPGGGSVATHNEYLVDDVDKFADLARSQRSVGMLNHSTGGEPERSHRFRTVLPIIDAQDEMRIVFLADRQCWGALSLFRGHNRPCFTPHDANLAEAISRSVAVALRRAAGRPGTSLGATPGNPGVLMLDHRGGITASNEAAKQWLDELSPHQMALHEVASASRAGHGAKSYLRVRSRTGQWLSLWGSAMDGGADDDSVSVVIQPAPTSDIARLLALVYALSPREQQMLQCVIAGASTPAIAAELQVSAHTVQSHLKSLFAKVGVSSRGQLVSQVVGEIYGL</sequence>
<dbReference type="RefSeq" id="WP_040747966.1">
    <property type="nucleotide sequence ID" value="NZ_JACHIT010000002.1"/>
</dbReference>
<dbReference type="Proteomes" id="UP000540412">
    <property type="component" value="Unassembled WGS sequence"/>
</dbReference>
<dbReference type="InterPro" id="IPR036388">
    <property type="entry name" value="WH-like_DNA-bd_sf"/>
</dbReference>
<evidence type="ECO:0000256" key="3">
    <source>
        <dbReference type="ARBA" id="ARBA00023163"/>
    </source>
</evidence>
<dbReference type="PROSITE" id="PS00622">
    <property type="entry name" value="HTH_LUXR_1"/>
    <property type="match status" value="1"/>
</dbReference>
<reference evidence="5 6" key="1">
    <citation type="submission" date="2020-08" db="EMBL/GenBank/DDBJ databases">
        <title>Sequencing the genomes of 1000 actinobacteria strains.</title>
        <authorList>
            <person name="Klenk H.-P."/>
        </authorList>
    </citation>
    <scope>NUCLEOTIDE SEQUENCE [LARGE SCALE GENOMIC DNA]</scope>
    <source>
        <strain evidence="5 6">DSM 43582</strain>
    </source>
</reference>
<dbReference type="Pfam" id="PF00196">
    <property type="entry name" value="GerE"/>
    <property type="match status" value="1"/>
</dbReference>
<dbReference type="SUPFAM" id="SSF55781">
    <property type="entry name" value="GAF domain-like"/>
    <property type="match status" value="1"/>
</dbReference>
<dbReference type="PANTHER" id="PTHR44688">
    <property type="entry name" value="DNA-BINDING TRANSCRIPTIONAL ACTIVATOR DEVR_DOSR"/>
    <property type="match status" value="1"/>
</dbReference>
<dbReference type="Gene3D" id="1.10.10.10">
    <property type="entry name" value="Winged helix-like DNA-binding domain superfamily/Winged helix DNA-binding domain"/>
    <property type="match status" value="1"/>
</dbReference>
<evidence type="ECO:0000256" key="1">
    <source>
        <dbReference type="ARBA" id="ARBA00023015"/>
    </source>
</evidence>
<proteinExistence type="predicted"/>